<keyword evidence="3" id="KW-1003">Cell membrane</keyword>
<feature type="transmembrane region" description="Helical" evidence="7">
    <location>
        <begin position="50"/>
        <end position="76"/>
    </location>
</feature>
<evidence type="ECO:0000256" key="1">
    <source>
        <dbReference type="ARBA" id="ARBA00004651"/>
    </source>
</evidence>
<evidence type="ECO:0000256" key="5">
    <source>
        <dbReference type="ARBA" id="ARBA00022989"/>
    </source>
</evidence>
<dbReference type="RefSeq" id="WP_379188808.1">
    <property type="nucleotide sequence ID" value="NZ_JBHSOW010000047.1"/>
</dbReference>
<comment type="similarity">
    <text evidence="2">Belongs to the UPF0718 family.</text>
</comment>
<comment type="subcellular location">
    <subcellularLocation>
        <location evidence="1">Cell membrane</location>
        <topology evidence="1">Multi-pass membrane protein</topology>
    </subcellularLocation>
</comment>
<evidence type="ECO:0000256" key="2">
    <source>
        <dbReference type="ARBA" id="ARBA00006386"/>
    </source>
</evidence>
<feature type="transmembrane region" description="Helical" evidence="7">
    <location>
        <begin position="88"/>
        <end position="112"/>
    </location>
</feature>
<dbReference type="InterPro" id="IPR005524">
    <property type="entry name" value="DUF318"/>
</dbReference>
<reference evidence="9" key="1">
    <citation type="journal article" date="2019" name="Int. J. Syst. Evol. Microbiol.">
        <title>The Global Catalogue of Microorganisms (GCM) 10K type strain sequencing project: providing services to taxonomists for standard genome sequencing and annotation.</title>
        <authorList>
            <consortium name="The Broad Institute Genomics Platform"/>
            <consortium name="The Broad Institute Genome Sequencing Center for Infectious Disease"/>
            <person name="Wu L."/>
            <person name="Ma J."/>
        </authorList>
    </citation>
    <scope>NUCLEOTIDE SEQUENCE [LARGE SCALE GENOMIC DNA]</scope>
    <source>
        <strain evidence="9">CGMCC 1.3240</strain>
    </source>
</reference>
<name>A0ABW0W1H1_9BACL</name>
<evidence type="ECO:0000313" key="8">
    <source>
        <dbReference type="EMBL" id="MFC5650260.1"/>
    </source>
</evidence>
<dbReference type="Proteomes" id="UP001596047">
    <property type="component" value="Unassembled WGS sequence"/>
</dbReference>
<feature type="transmembrane region" description="Helical" evidence="7">
    <location>
        <begin position="124"/>
        <end position="149"/>
    </location>
</feature>
<dbReference type="InterPro" id="IPR052923">
    <property type="entry name" value="UPF0718"/>
</dbReference>
<keyword evidence="5 7" id="KW-1133">Transmembrane helix</keyword>
<accession>A0ABW0W1H1</accession>
<evidence type="ECO:0000256" key="3">
    <source>
        <dbReference type="ARBA" id="ARBA00022475"/>
    </source>
</evidence>
<dbReference type="PANTHER" id="PTHR34184:SF4">
    <property type="entry name" value="UPF0718 PROTEIN YCGR"/>
    <property type="match status" value="1"/>
</dbReference>
<evidence type="ECO:0000313" key="9">
    <source>
        <dbReference type="Proteomes" id="UP001596047"/>
    </source>
</evidence>
<feature type="transmembrane region" description="Helical" evidence="7">
    <location>
        <begin position="254"/>
        <end position="270"/>
    </location>
</feature>
<dbReference type="PANTHER" id="PTHR34184">
    <property type="entry name" value="UPF0718 PROTEIN YCGR"/>
    <property type="match status" value="1"/>
</dbReference>
<organism evidence="8 9">
    <name type="scientific">Paenibacillus solisilvae</name>
    <dbReference type="NCBI Taxonomy" id="2486751"/>
    <lineage>
        <taxon>Bacteria</taxon>
        <taxon>Bacillati</taxon>
        <taxon>Bacillota</taxon>
        <taxon>Bacilli</taxon>
        <taxon>Bacillales</taxon>
        <taxon>Paenibacillaceae</taxon>
        <taxon>Paenibacillus</taxon>
    </lineage>
</organism>
<keyword evidence="4 7" id="KW-0812">Transmembrane</keyword>
<comment type="caution">
    <text evidence="8">The sequence shown here is derived from an EMBL/GenBank/DDBJ whole genome shotgun (WGS) entry which is preliminary data.</text>
</comment>
<feature type="transmembrane region" description="Helical" evidence="7">
    <location>
        <begin position="317"/>
        <end position="336"/>
    </location>
</feature>
<dbReference type="EMBL" id="JBHSOW010000047">
    <property type="protein sequence ID" value="MFC5650260.1"/>
    <property type="molecule type" value="Genomic_DNA"/>
</dbReference>
<proteinExistence type="inferred from homology"/>
<feature type="transmembrane region" description="Helical" evidence="7">
    <location>
        <begin position="276"/>
        <end position="297"/>
    </location>
</feature>
<protein>
    <submittedName>
        <fullName evidence="8">Permease</fullName>
    </submittedName>
</protein>
<gene>
    <name evidence="8" type="ORF">ACFPYJ_14200</name>
</gene>
<dbReference type="Pfam" id="PF03773">
    <property type="entry name" value="ArsP_1"/>
    <property type="match status" value="1"/>
</dbReference>
<sequence length="341" mass="37461">MLVRLIASQWGINLFFISLLSCLVVLFLHPGFFHSLPLPDLVILRSFKTMFISIILEALPFILFGVLVSSFLQIFVSEKWIRRMIPRNPLLGILFACLLGIIFPVCECGLIPVVRRLIAKGMPLYAGVVFILVGPIVNPVVYAATYVAFRTRPEMLAARMGLALLVGFAAGLAIYLFVRKNQLKNSSQTLYSDSSGNAGEHRHAGRGGKISQMLEHAGSEFFEMGKYLMFGSIVTAAIQAFVPRGDLVDIGQGAFTSHLFMMGFAFVLSLCSTSDAFVASSFLNTFSAGSLLTFMVFGPMLDFKGSLMLLSVFKTRFVLLLALLIIVTVLTGSLLIEQIYL</sequence>
<evidence type="ECO:0000256" key="4">
    <source>
        <dbReference type="ARBA" id="ARBA00022692"/>
    </source>
</evidence>
<dbReference type="PROSITE" id="PS51257">
    <property type="entry name" value="PROKAR_LIPOPROTEIN"/>
    <property type="match status" value="1"/>
</dbReference>
<keyword evidence="6 7" id="KW-0472">Membrane</keyword>
<evidence type="ECO:0000256" key="6">
    <source>
        <dbReference type="ARBA" id="ARBA00023136"/>
    </source>
</evidence>
<evidence type="ECO:0000256" key="7">
    <source>
        <dbReference type="SAM" id="Phobius"/>
    </source>
</evidence>
<keyword evidence="9" id="KW-1185">Reference proteome</keyword>
<feature type="transmembrane region" description="Helical" evidence="7">
    <location>
        <begin position="12"/>
        <end position="30"/>
    </location>
</feature>
<feature type="transmembrane region" description="Helical" evidence="7">
    <location>
        <begin position="156"/>
        <end position="178"/>
    </location>
</feature>